<proteinExistence type="predicted"/>
<name>A0A165JI70_9BASI</name>
<reference evidence="1 2" key="1">
    <citation type="journal article" date="2016" name="Mol. Biol. Evol.">
        <title>Comparative Genomics of Early-Diverging Mushroom-Forming Fungi Provides Insights into the Origins of Lignocellulose Decay Capabilities.</title>
        <authorList>
            <person name="Nagy L.G."/>
            <person name="Riley R."/>
            <person name="Tritt A."/>
            <person name="Adam C."/>
            <person name="Daum C."/>
            <person name="Floudas D."/>
            <person name="Sun H."/>
            <person name="Yadav J.S."/>
            <person name="Pangilinan J."/>
            <person name="Larsson K.H."/>
            <person name="Matsuura K."/>
            <person name="Barry K."/>
            <person name="Labutti K."/>
            <person name="Kuo R."/>
            <person name="Ohm R.A."/>
            <person name="Bhattacharya S.S."/>
            <person name="Shirouzu T."/>
            <person name="Yoshinaga Y."/>
            <person name="Martin F.M."/>
            <person name="Grigoriev I.V."/>
            <person name="Hibbett D.S."/>
        </authorList>
    </citation>
    <scope>NUCLEOTIDE SEQUENCE [LARGE SCALE GENOMIC DNA]</scope>
    <source>
        <strain evidence="1 2">HHB12733</strain>
    </source>
</reference>
<protein>
    <recommendedName>
        <fullName evidence="3">F-box domain-containing protein</fullName>
    </recommendedName>
</protein>
<evidence type="ECO:0000313" key="1">
    <source>
        <dbReference type="EMBL" id="KZT61868.1"/>
    </source>
</evidence>
<keyword evidence="2" id="KW-1185">Reference proteome</keyword>
<evidence type="ECO:0008006" key="3">
    <source>
        <dbReference type="Google" id="ProtNLM"/>
    </source>
</evidence>
<sequence length="100" mass="11058">MHAALAIPEIVDEILTYCARPEASRLGRTCRVLFEPAMDIVWKEPSSDALRELLYAKNEGDTAPPLLPVSLFIRCQCIKAHAMSRQESKLGVEGLTIYGA</sequence>
<dbReference type="EMBL" id="KV423920">
    <property type="protein sequence ID" value="KZT61868.1"/>
    <property type="molecule type" value="Genomic_DNA"/>
</dbReference>
<dbReference type="InParanoid" id="A0A165JI70"/>
<evidence type="ECO:0000313" key="2">
    <source>
        <dbReference type="Proteomes" id="UP000076842"/>
    </source>
</evidence>
<dbReference type="AlphaFoldDB" id="A0A165JI70"/>
<gene>
    <name evidence="1" type="ORF">CALCODRAFT_328753</name>
</gene>
<accession>A0A165JI70</accession>
<organism evidence="1 2">
    <name type="scientific">Calocera cornea HHB12733</name>
    <dbReference type="NCBI Taxonomy" id="1353952"/>
    <lineage>
        <taxon>Eukaryota</taxon>
        <taxon>Fungi</taxon>
        <taxon>Dikarya</taxon>
        <taxon>Basidiomycota</taxon>
        <taxon>Agaricomycotina</taxon>
        <taxon>Dacrymycetes</taxon>
        <taxon>Dacrymycetales</taxon>
        <taxon>Dacrymycetaceae</taxon>
        <taxon>Calocera</taxon>
    </lineage>
</organism>
<dbReference type="OrthoDB" id="3543113at2759"/>
<dbReference type="Proteomes" id="UP000076842">
    <property type="component" value="Unassembled WGS sequence"/>
</dbReference>